<name>A0ABT8L6L4_9BACT</name>
<evidence type="ECO:0000313" key="1">
    <source>
        <dbReference type="EMBL" id="MDN5213323.1"/>
    </source>
</evidence>
<keyword evidence="2" id="KW-1185">Reference proteome</keyword>
<dbReference type="Proteomes" id="UP001172083">
    <property type="component" value="Unassembled WGS sequence"/>
</dbReference>
<comment type="caution">
    <text evidence="1">The sequence shown here is derived from an EMBL/GenBank/DDBJ whole genome shotgun (WGS) entry which is preliminary data.</text>
</comment>
<proteinExistence type="predicted"/>
<dbReference type="RefSeq" id="WP_346758662.1">
    <property type="nucleotide sequence ID" value="NZ_JAUJEB010000002.1"/>
</dbReference>
<protein>
    <recommendedName>
        <fullName evidence="3">Lipoprotein</fullName>
    </recommendedName>
</protein>
<reference evidence="1" key="1">
    <citation type="submission" date="2023-06" db="EMBL/GenBank/DDBJ databases">
        <title>Genomic of Agaribacillus aureum.</title>
        <authorList>
            <person name="Wang G."/>
        </authorList>
    </citation>
    <scope>NUCLEOTIDE SEQUENCE</scope>
    <source>
        <strain evidence="1">BMA12</strain>
    </source>
</reference>
<gene>
    <name evidence="1" type="ORF">QQ020_14735</name>
</gene>
<accession>A0ABT8L6L4</accession>
<dbReference type="EMBL" id="JAUJEB010000002">
    <property type="protein sequence ID" value="MDN5213323.1"/>
    <property type="molecule type" value="Genomic_DNA"/>
</dbReference>
<evidence type="ECO:0000313" key="2">
    <source>
        <dbReference type="Proteomes" id="UP001172083"/>
    </source>
</evidence>
<organism evidence="1 2">
    <name type="scientific">Agaribacillus aureus</name>
    <dbReference type="NCBI Taxonomy" id="3051825"/>
    <lineage>
        <taxon>Bacteria</taxon>
        <taxon>Pseudomonadati</taxon>
        <taxon>Bacteroidota</taxon>
        <taxon>Cytophagia</taxon>
        <taxon>Cytophagales</taxon>
        <taxon>Splendidivirgaceae</taxon>
        <taxon>Agaribacillus</taxon>
    </lineage>
</organism>
<sequence length="51" mass="6174">MMRYSYLYIVALMSVIVCDTEDPGPKAINEPKQLQQMELHYDQPETYYFFY</sequence>
<evidence type="ECO:0008006" key="3">
    <source>
        <dbReference type="Google" id="ProtNLM"/>
    </source>
</evidence>